<evidence type="ECO:0000313" key="3">
    <source>
        <dbReference type="Proteomes" id="UP000095280"/>
    </source>
</evidence>
<reference evidence="4" key="1">
    <citation type="submission" date="2016-11" db="UniProtKB">
        <authorList>
            <consortium name="WormBaseParasite"/>
        </authorList>
    </citation>
    <scope>IDENTIFICATION</scope>
</reference>
<feature type="region of interest" description="Disordered" evidence="1">
    <location>
        <begin position="850"/>
        <end position="872"/>
    </location>
</feature>
<keyword evidence="3" id="KW-1185">Reference proteome</keyword>
<feature type="signal peptide" evidence="2">
    <location>
        <begin position="1"/>
        <end position="24"/>
    </location>
</feature>
<dbReference type="Proteomes" id="UP000095280">
    <property type="component" value="Unplaced"/>
</dbReference>
<dbReference type="AlphaFoldDB" id="A0A1I8IK38"/>
<proteinExistence type="predicted"/>
<dbReference type="WBParaSite" id="maker-uti_cns_0013158-snap-gene-0.3-mRNA-1">
    <property type="protein sequence ID" value="maker-uti_cns_0013158-snap-gene-0.3-mRNA-1"/>
    <property type="gene ID" value="maker-uti_cns_0013158-snap-gene-0.3"/>
</dbReference>
<keyword evidence="2" id="KW-0732">Signal</keyword>
<accession>A0A1I8IK38</accession>
<name>A0A1I8IK38_9PLAT</name>
<evidence type="ECO:0000256" key="2">
    <source>
        <dbReference type="SAM" id="SignalP"/>
    </source>
</evidence>
<organism evidence="3 4">
    <name type="scientific">Macrostomum lignano</name>
    <dbReference type="NCBI Taxonomy" id="282301"/>
    <lineage>
        <taxon>Eukaryota</taxon>
        <taxon>Metazoa</taxon>
        <taxon>Spiralia</taxon>
        <taxon>Lophotrochozoa</taxon>
        <taxon>Platyhelminthes</taxon>
        <taxon>Rhabditophora</taxon>
        <taxon>Macrostomorpha</taxon>
        <taxon>Macrostomida</taxon>
        <taxon>Macrostomidae</taxon>
        <taxon>Macrostomum</taxon>
    </lineage>
</organism>
<feature type="region of interest" description="Disordered" evidence="1">
    <location>
        <begin position="892"/>
        <end position="912"/>
    </location>
</feature>
<protein>
    <submittedName>
        <fullName evidence="4">ER membrane protein complex subunit 1</fullName>
    </submittedName>
</protein>
<feature type="compositionally biased region" description="Low complexity" evidence="1">
    <location>
        <begin position="850"/>
        <end position="867"/>
    </location>
</feature>
<feature type="chain" id="PRO_5009321013" evidence="2">
    <location>
        <begin position="25"/>
        <end position="944"/>
    </location>
</feature>
<evidence type="ECO:0000313" key="4">
    <source>
        <dbReference type="WBParaSite" id="maker-uti_cns_0013158-snap-gene-0.3-mRNA-1"/>
    </source>
</evidence>
<sequence length="944" mass="100373">GGHLLAAAGRLLFAALPLQQQLLAIESPAASSTKAWFSPRLLELGCRPRLLSYRRQSDTLWTACDAGRVLRLSRASSVAAAVADAEIWRVGSAGIRVLRLPDSTANLLVTLEGASASSGDGFALMVAAGVPDFDSRGGNEVDERARLLMPDSIDRADVIPQGDTLLLHSSKNFSQTPLIAVDLTTGKRIPFFSRFFSSNPTGRLVVSERADRVLHLTADTMYLYRVLPSGQLALRMHSSLDAWPLHPQFQTGPDGSERLLALADLPDGGLMAVSPGEATVRLNFDPRTRELKRLAASQFGSLALAYSANSAVFVNTSFASAAGVTSSASTDACQQILFVGLQAVHWLAAELLGHVTAPQLGEGHEEHLVRCVAQSRQQRGVGAGSLLVLLERSISNVDPAIVSHVLFNSVGASVIHSVGFVVAVLLHEAVPARPVLHAGSVAPPLLQAACGVVVSASSVERVIQLVPHDGAECSKQERVLEVLVEKGRLQDAGNDGHAQGGLAVERVGHQRTLAPFESVVRLSGAQMGASLTTSLSSLWMWSTRDVTLARVFVVMVRCRTRAPVVQHVVAVDDLLLLTPGLLERVGEGVHERAQGGHDRVVAEQHGGRRLGGHGRGEQLGQAKQVFQVVNSHQGGWLDPDAQELRRQAHGLGHERLRGDGGVMQPVADVLAQPLKADVQLPELLEALPGRVVNRGADRFEHLFAVGHRVGLGDALDDASVSRIAAGRSRGGHVVGERPAAQTADERLGGLLAQGLAGGRVAAGFKVGDRFGRGFAPMASNEQPVAVPVAEQRVQPQQVVSRILVEVGVLADARLARSTVRSMEADCSTQLSVEHSIALLRHFTMEKLPRAMRPARARSSSNSSTKPPTLRPQTVLGLSLSLSSSCRRVHLPESEPLSLTRRPDDRGVSRPAPGPSLLAVIAQSSRKAAYCLAGQLVSAAVFPFF</sequence>
<evidence type="ECO:0000256" key="1">
    <source>
        <dbReference type="SAM" id="MobiDB-lite"/>
    </source>
</evidence>